<dbReference type="Proteomes" id="UP000307378">
    <property type="component" value="Unassembled WGS sequence"/>
</dbReference>
<name>A0A4S8PYS0_9HYPH</name>
<evidence type="ECO:0000313" key="1">
    <source>
        <dbReference type="EMBL" id="THV35831.1"/>
    </source>
</evidence>
<reference evidence="1 2" key="1">
    <citation type="submission" date="2019-04" db="EMBL/GenBank/DDBJ databases">
        <title>genome sequence of strain W3.</title>
        <authorList>
            <person name="Gao J."/>
            <person name="Sun J."/>
        </authorList>
    </citation>
    <scope>NUCLEOTIDE SEQUENCE [LARGE SCALE GENOMIC DNA]</scope>
    <source>
        <strain evidence="1 2">W3</strain>
    </source>
</reference>
<proteinExistence type="predicted"/>
<dbReference type="GO" id="GO:0006355">
    <property type="term" value="P:regulation of DNA-templated transcription"/>
    <property type="evidence" value="ECO:0007669"/>
    <property type="project" value="InterPro"/>
</dbReference>
<comment type="caution">
    <text evidence="1">The sequence shown here is derived from an EMBL/GenBank/DDBJ whole genome shotgun (WGS) entry which is preliminary data.</text>
</comment>
<organism evidence="1 2">
    <name type="scientific">Rhizobium rosettiformans W3</name>
    <dbReference type="NCBI Taxonomy" id="538378"/>
    <lineage>
        <taxon>Bacteria</taxon>
        <taxon>Pseudomonadati</taxon>
        <taxon>Pseudomonadota</taxon>
        <taxon>Alphaproteobacteria</taxon>
        <taxon>Hyphomicrobiales</taxon>
        <taxon>Rhizobiaceae</taxon>
        <taxon>Rhizobium/Agrobacterium group</taxon>
        <taxon>Rhizobium</taxon>
    </lineage>
</organism>
<dbReference type="EMBL" id="STGU01000005">
    <property type="protein sequence ID" value="THV35831.1"/>
    <property type="molecule type" value="Genomic_DNA"/>
</dbReference>
<dbReference type="InterPro" id="IPR010985">
    <property type="entry name" value="Ribbon_hlx_hlx"/>
</dbReference>
<sequence>MRAVTINLPEPLNAQMEQLARENGLTLSDFLVEVSKDIIMQEEARKQFYERAGRGRGRAAEALALLRRD</sequence>
<gene>
    <name evidence="1" type="ORF">FAA86_10855</name>
</gene>
<evidence type="ECO:0000313" key="2">
    <source>
        <dbReference type="Proteomes" id="UP000307378"/>
    </source>
</evidence>
<dbReference type="RefSeq" id="WP_136540494.1">
    <property type="nucleotide sequence ID" value="NZ_STGU01000005.1"/>
</dbReference>
<dbReference type="SUPFAM" id="SSF47598">
    <property type="entry name" value="Ribbon-helix-helix"/>
    <property type="match status" value="1"/>
</dbReference>
<evidence type="ECO:0008006" key="3">
    <source>
        <dbReference type="Google" id="ProtNLM"/>
    </source>
</evidence>
<protein>
    <recommendedName>
        <fullName evidence="3">Toxin-antitoxin system HicB family antitoxin</fullName>
    </recommendedName>
</protein>
<accession>A0A4S8PYS0</accession>
<dbReference type="AlphaFoldDB" id="A0A4S8PYS0"/>